<dbReference type="PANTHER" id="PTHR10331:SF6">
    <property type="entry name" value="SPINDLE ASSEMBLY ABNORMAL 4"/>
    <property type="match status" value="1"/>
</dbReference>
<dbReference type="KEGG" id="dci:103510302"/>
<feature type="region of interest" description="Disordered" evidence="3">
    <location>
        <begin position="306"/>
        <end position="371"/>
    </location>
</feature>
<evidence type="ECO:0000313" key="6">
    <source>
        <dbReference type="Proteomes" id="UP000079169"/>
    </source>
</evidence>
<dbReference type="GO" id="GO:0060271">
    <property type="term" value="P:cilium assembly"/>
    <property type="evidence" value="ECO:0007669"/>
    <property type="project" value="TreeGrafter"/>
</dbReference>
<dbReference type="Pfam" id="PF07202">
    <property type="entry name" value="Tcp10_C"/>
    <property type="match status" value="5"/>
</dbReference>
<feature type="region of interest" description="Disordered" evidence="3">
    <location>
        <begin position="121"/>
        <end position="157"/>
    </location>
</feature>
<proteinExistence type="inferred from homology"/>
<feature type="compositionally biased region" description="Gly residues" evidence="3">
    <location>
        <begin position="138"/>
        <end position="153"/>
    </location>
</feature>
<dbReference type="InterPro" id="IPR058029">
    <property type="entry name" value="Tubulin-bd_CENPJ"/>
</dbReference>
<feature type="compositionally biased region" description="Basic and acidic residues" evidence="3">
    <location>
        <begin position="969"/>
        <end position="985"/>
    </location>
</feature>
<dbReference type="InterPro" id="IPR009852">
    <property type="entry name" value="CENPJ_C_dom"/>
</dbReference>
<dbReference type="PaxDb" id="121845-A0A3Q0J0E7"/>
<dbReference type="CTD" id="40859"/>
<feature type="compositionally biased region" description="Polar residues" evidence="3">
    <location>
        <begin position="270"/>
        <end position="280"/>
    </location>
</feature>
<feature type="compositionally biased region" description="Gly residues" evidence="3">
    <location>
        <begin position="14"/>
        <end position="29"/>
    </location>
</feature>
<dbReference type="Gene3D" id="2.60.450.20">
    <property type="match status" value="2"/>
</dbReference>
<feature type="compositionally biased region" description="Basic and acidic residues" evidence="3">
    <location>
        <begin position="607"/>
        <end position="623"/>
    </location>
</feature>
<evidence type="ECO:0000313" key="7">
    <source>
        <dbReference type="RefSeq" id="XP_026680185.1"/>
    </source>
</evidence>
<evidence type="ECO:0000259" key="4">
    <source>
        <dbReference type="Pfam" id="PF07202"/>
    </source>
</evidence>
<evidence type="ECO:0000256" key="3">
    <source>
        <dbReference type="SAM" id="MobiDB-lite"/>
    </source>
</evidence>
<dbReference type="GO" id="GO:0005814">
    <property type="term" value="C:centriole"/>
    <property type="evidence" value="ECO:0007669"/>
    <property type="project" value="TreeGrafter"/>
</dbReference>
<sequence>MLGYHRLGSVRYRGGWGTNGTGGGGGGGTDRMRSGSDPLNLSSSVPETKEQPNALTYSQLEEYLKLSAPLQSLPSNKMAASKMATESKMATDSKMAPCKPQTNHNQVVKETKRLLEEIKKLQEEKEREEDKENNRNRGNGGGRKQNGGGGGGFPMTVYQETYQKHGGGKTKKSTVEHLIDTLFLNDSADNAKKLYKCTSKSQNLFTFELTYFVELYFQKENEEQKVFELLEQKTKDASFSSTSSMVAKLMEESVRSTPVKRHPATLAQEPPTTEHGSSSGRTDKGSHVRFTDANLYRTIEEVDESVQTSGEVYECGDSSIDSTRLDDPRGFTIQPLPSHVHTERDIECECDSSSDTQYSSSEDEGEQTPSVDEAIKSYKPVLNRPYVDSGKAKVKSKGTKHQRAETYWNDFPALATSLSPSLVSIDFKTLYPDAKNIEEVLPSLRPKLFELLRGKKSRDELIPQIKLLEVDNSEDRQNLGALLAIVNLLNVTNYRTKFGNDVFYQPIVDELNFLSETGIFLDTKCYTGQVYFALALTLSDNLGHAQTLSLSRAPQNGNDMFNFSSPSMRLKPPDNLNIKSDILNLDNGIHMIDEMHQNGQTYQDGQTHQDGHTPEDGLPEDRPKAKKPFLRRGEGLTRFRMTLNDFKKPVPKPTFVRSRFQKKPGLKSFGADNPDPNPFEYHSETAHSLELLKKRLGDLENEIHVFRLENIKLNKERKEFEKDRAAFTRSKKNAEKAFQEEKDAFTREMDEERSKLNREKKVFLKYAKDAKNFPSKQEREDLSRLKAELQGSKEDAVKKETKWAASQARLRNHIKVLEGQNTELKVQVEKLTKEAKKVSFSSKKHISNTQIMNAINSQISKLTKSDLPPPNAKPPTSILKKTSHPSTTHNPNTHSISPSSQNTHSNSPSSNSNSSNQSNAPNFSLGSSHYSADSAPSSYNLRGGEKGEELMPEDSFDRVIYQSLLGGERVGERKEEEPSRDDDVIPIHTLNLGAPNTTSTNTTTASDAEYKEIITADGTRERHYTDGRQEIHYPNGNTVIVSEAGKYIKMFYYNGDIKETDTGDRTVRYFYSESNTWHTTMPDGTEVLEFANGQKERRLTDGRVEIEYTNGCRRVIGKDVSEAGKYIKMFYYNGDIKETDTGDRTVRYFYSESNTWHTTMPDGTEVLEFANGQKERRLTDGRVEIEYTNGCRRVIGKDGNEVWRFEDGPVETVEILGDQRILKLRNGQKEIHTREYKRREFPDGAVKLVYPDGIQETRYPNGRIRLKDDQGNLIMDSHEM</sequence>
<feature type="region of interest" description="Disordered" evidence="3">
    <location>
        <begin position="68"/>
        <end position="108"/>
    </location>
</feature>
<protein>
    <submittedName>
        <fullName evidence="7">Uncharacterized protein LOC103510302</fullName>
    </submittedName>
</protein>
<dbReference type="PANTHER" id="PTHR10331">
    <property type="entry name" value="T COMPLEX PROTEIN 10"/>
    <property type="match status" value="1"/>
</dbReference>
<gene>
    <name evidence="7" type="primary">LOC103510302</name>
</gene>
<feature type="compositionally biased region" description="Polar residues" evidence="3">
    <location>
        <begin position="37"/>
        <end position="53"/>
    </location>
</feature>
<feature type="compositionally biased region" description="Polar residues" evidence="3">
    <location>
        <begin position="884"/>
        <end position="894"/>
    </location>
</feature>
<feature type="domain" description="Centromere protein J C-terminal" evidence="4">
    <location>
        <begin position="1161"/>
        <end position="1195"/>
    </location>
</feature>
<feature type="domain" description="Centromere protein J C-terminal" evidence="4">
    <location>
        <begin position="1082"/>
        <end position="1116"/>
    </location>
</feature>
<evidence type="ECO:0000256" key="2">
    <source>
        <dbReference type="SAM" id="Coils"/>
    </source>
</evidence>
<feature type="region of interest" description="Disordered" evidence="3">
    <location>
        <begin position="254"/>
        <end position="289"/>
    </location>
</feature>
<organism evidence="6 7">
    <name type="scientific">Diaphorina citri</name>
    <name type="common">Asian citrus psyllid</name>
    <dbReference type="NCBI Taxonomy" id="121845"/>
    <lineage>
        <taxon>Eukaryota</taxon>
        <taxon>Metazoa</taxon>
        <taxon>Ecdysozoa</taxon>
        <taxon>Arthropoda</taxon>
        <taxon>Hexapoda</taxon>
        <taxon>Insecta</taxon>
        <taxon>Pterygota</taxon>
        <taxon>Neoptera</taxon>
        <taxon>Paraneoptera</taxon>
        <taxon>Hemiptera</taxon>
        <taxon>Sternorrhyncha</taxon>
        <taxon>Psylloidea</taxon>
        <taxon>Psyllidae</taxon>
        <taxon>Diaphorininae</taxon>
        <taxon>Diaphorina</taxon>
    </lineage>
</organism>
<feature type="region of interest" description="Disordered" evidence="3">
    <location>
        <begin position="862"/>
        <end position="955"/>
    </location>
</feature>
<feature type="domain" description="Centromere protein J C-terminal" evidence="4">
    <location>
        <begin position="1235"/>
        <end position="1265"/>
    </location>
</feature>
<feature type="domain" description="CENPJ tubulin-binding region" evidence="5">
    <location>
        <begin position="615"/>
        <end position="640"/>
    </location>
</feature>
<feature type="region of interest" description="Disordered" evidence="3">
    <location>
        <begin position="13"/>
        <end position="53"/>
    </location>
</feature>
<feature type="compositionally biased region" description="Low complexity" evidence="3">
    <location>
        <begin position="895"/>
        <end position="939"/>
    </location>
</feature>
<dbReference type="Proteomes" id="UP000079169">
    <property type="component" value="Unplaced"/>
</dbReference>
<dbReference type="Pfam" id="PF25779">
    <property type="entry name" value="Tubulin-bind_CPAP"/>
    <property type="match status" value="1"/>
</dbReference>
<dbReference type="GeneID" id="103510302"/>
<keyword evidence="2" id="KW-0175">Coiled coil</keyword>
<dbReference type="AlphaFoldDB" id="A0A3Q0J0E7"/>
<evidence type="ECO:0000259" key="5">
    <source>
        <dbReference type="Pfam" id="PF25779"/>
    </source>
</evidence>
<feature type="coiled-coil region" evidence="2">
    <location>
        <begin position="689"/>
        <end position="834"/>
    </location>
</feature>
<feature type="domain" description="Centromere protein J C-terminal" evidence="4">
    <location>
        <begin position="1010"/>
        <end position="1040"/>
    </location>
</feature>
<dbReference type="InterPro" id="IPR047002">
    <property type="entry name" value="Tcp10_C_sf"/>
</dbReference>
<dbReference type="RefSeq" id="XP_026680185.1">
    <property type="nucleotide sequence ID" value="XM_026824384.1"/>
</dbReference>
<feature type="region of interest" description="Disordered" evidence="3">
    <location>
        <begin position="601"/>
        <end position="626"/>
    </location>
</feature>
<comment type="similarity">
    <text evidence="1">Belongs to the TCP10 family.</text>
</comment>
<dbReference type="InterPro" id="IPR026581">
    <property type="entry name" value="TCP10L/CENPJ"/>
</dbReference>
<evidence type="ECO:0000256" key="1">
    <source>
        <dbReference type="ARBA" id="ARBA00005627"/>
    </source>
</evidence>
<dbReference type="GO" id="GO:0015631">
    <property type="term" value="F:tubulin binding"/>
    <property type="evidence" value="ECO:0007669"/>
    <property type="project" value="TreeGrafter"/>
</dbReference>
<dbReference type="GO" id="GO:0005813">
    <property type="term" value="C:centrosome"/>
    <property type="evidence" value="ECO:0007669"/>
    <property type="project" value="TreeGrafter"/>
</dbReference>
<feature type="region of interest" description="Disordered" evidence="3">
    <location>
        <begin position="967"/>
        <end position="1003"/>
    </location>
</feature>
<dbReference type="STRING" id="121845.A0A3Q0J0E7"/>
<feature type="domain" description="Centromere protein J C-terminal" evidence="4">
    <location>
        <begin position="1197"/>
        <end position="1232"/>
    </location>
</feature>
<name>A0A3Q0J0E7_DIACI</name>
<reference evidence="7" key="1">
    <citation type="submission" date="2025-08" db="UniProtKB">
        <authorList>
            <consortium name="RefSeq"/>
        </authorList>
    </citation>
    <scope>IDENTIFICATION</scope>
</reference>
<feature type="compositionally biased region" description="Basic and acidic residues" evidence="3">
    <location>
        <begin position="121"/>
        <end position="135"/>
    </location>
</feature>
<accession>A0A3Q0J0E7</accession>
<dbReference type="GO" id="GO:0061511">
    <property type="term" value="P:centriole elongation"/>
    <property type="evidence" value="ECO:0007669"/>
    <property type="project" value="TreeGrafter"/>
</dbReference>
<keyword evidence="6" id="KW-1185">Reference proteome</keyword>